<dbReference type="InterPro" id="IPR006674">
    <property type="entry name" value="HD_domain"/>
</dbReference>
<evidence type="ECO:0000313" key="2">
    <source>
        <dbReference type="EMBL" id="RCK80402.1"/>
    </source>
</evidence>
<feature type="domain" description="HD" evidence="1">
    <location>
        <begin position="26"/>
        <end position="131"/>
    </location>
</feature>
<organism evidence="2 3">
    <name type="scientific">Candidatus Ozemobacter sibiricus</name>
    <dbReference type="NCBI Taxonomy" id="2268124"/>
    <lineage>
        <taxon>Bacteria</taxon>
        <taxon>Candidatus Ozemobacteria</taxon>
        <taxon>Candidatus Ozemobacterales</taxon>
        <taxon>Candidatus Ozemobacteraceae</taxon>
        <taxon>Candidatus Ozemobacter</taxon>
    </lineage>
</organism>
<dbReference type="SMART" id="SM00471">
    <property type="entry name" value="HDc"/>
    <property type="match status" value="1"/>
</dbReference>
<dbReference type="EMBL" id="QOQW01000006">
    <property type="protein sequence ID" value="RCK80402.1"/>
    <property type="molecule type" value="Genomic_DNA"/>
</dbReference>
<dbReference type="InterPro" id="IPR006675">
    <property type="entry name" value="HDIG_dom"/>
</dbReference>
<dbReference type="NCBIfam" id="TIGR00277">
    <property type="entry name" value="HDIG"/>
    <property type="match status" value="1"/>
</dbReference>
<protein>
    <submittedName>
        <fullName evidence="2">Metal dependent phosphohydrolase</fullName>
    </submittedName>
</protein>
<dbReference type="AlphaFoldDB" id="A0A367ZSQ0"/>
<comment type="caution">
    <text evidence="2">The sequence shown here is derived from an EMBL/GenBank/DDBJ whole genome shotgun (WGS) entry which is preliminary data.</text>
</comment>
<dbReference type="PANTHER" id="PTHR33594">
    <property type="entry name" value="SUPERFAMILY HYDROLASE, PUTATIVE (AFU_ORTHOLOGUE AFUA_1G03035)-RELATED"/>
    <property type="match status" value="1"/>
</dbReference>
<accession>A0A367ZSQ0</accession>
<sequence>MVEEAVFARIEAEARAFCEQARGSHGWDHTERVLALCLHIGRIEGADLEVLRLAALLHDIGRPLEDESQGRDCHAEIGARLARQMLEAHGLPEDLVARVEECVATHRFRGRRCPETLEAKILFDADKLDSIGAVGIGRAFLFAGEVGARLHDPKADHAHTRPYTADDTAHREFVVKLCRVKDRMLTAEGRRLACDRHDFMVAFFDRLDREVAGEV</sequence>
<dbReference type="PROSITE" id="PS51831">
    <property type="entry name" value="HD"/>
    <property type="match status" value="1"/>
</dbReference>
<dbReference type="GO" id="GO:0016787">
    <property type="term" value="F:hydrolase activity"/>
    <property type="evidence" value="ECO:0007669"/>
    <property type="project" value="UniProtKB-KW"/>
</dbReference>
<evidence type="ECO:0000259" key="1">
    <source>
        <dbReference type="PROSITE" id="PS51831"/>
    </source>
</evidence>
<dbReference type="PANTHER" id="PTHR33594:SF1">
    <property type="entry name" value="HD_PDEASE DOMAIN-CONTAINING PROTEIN"/>
    <property type="match status" value="1"/>
</dbReference>
<dbReference type="Pfam" id="PF01966">
    <property type="entry name" value="HD"/>
    <property type="match status" value="1"/>
</dbReference>
<keyword evidence="2" id="KW-0378">Hydrolase</keyword>
<name>A0A367ZSQ0_9BACT</name>
<gene>
    <name evidence="2" type="ORF">OZSIB_3148</name>
</gene>
<dbReference type="InterPro" id="IPR003607">
    <property type="entry name" value="HD/PDEase_dom"/>
</dbReference>
<dbReference type="SUPFAM" id="SSF109604">
    <property type="entry name" value="HD-domain/PDEase-like"/>
    <property type="match status" value="1"/>
</dbReference>
<evidence type="ECO:0000313" key="3">
    <source>
        <dbReference type="Proteomes" id="UP000252355"/>
    </source>
</evidence>
<reference evidence="2 3" key="1">
    <citation type="submission" date="2018-05" db="EMBL/GenBank/DDBJ databases">
        <title>A metagenomic window into the 2 km-deep terrestrial subsurface aquifer revealed taxonomically and functionally diverse microbial community comprising novel uncultured bacterial lineages.</title>
        <authorList>
            <person name="Kadnikov V.V."/>
            <person name="Mardanov A.V."/>
            <person name="Beletsky A.V."/>
            <person name="Banks D."/>
            <person name="Pimenov N.V."/>
            <person name="Frank Y.A."/>
            <person name="Karnachuk O.V."/>
            <person name="Ravin N.V."/>
        </authorList>
    </citation>
    <scope>NUCLEOTIDE SEQUENCE [LARGE SCALE GENOMIC DNA]</scope>
    <source>
        <strain evidence="2">BY5</strain>
    </source>
</reference>
<dbReference type="Proteomes" id="UP000252355">
    <property type="component" value="Unassembled WGS sequence"/>
</dbReference>
<proteinExistence type="predicted"/>
<dbReference type="CDD" id="cd00077">
    <property type="entry name" value="HDc"/>
    <property type="match status" value="1"/>
</dbReference>
<dbReference type="Gene3D" id="1.10.3210.50">
    <property type="match status" value="1"/>
</dbReference>